<feature type="domain" description="Transposase Tc1-like" evidence="2">
    <location>
        <begin position="47"/>
        <end position="86"/>
    </location>
</feature>
<sequence>MGSERRAGSQRPPITSSRKDKHVTLMALMDRAAMSSAPSQELGSFARKQVSAQTVQRRLQQHGLQTRRVWLRIRLTLHHRQERLQWWDQRRTSEHEWRDVICSGGIHVANLRGERILAA</sequence>
<dbReference type="GO" id="GO:0006313">
    <property type="term" value="P:DNA transposition"/>
    <property type="evidence" value="ECO:0007669"/>
    <property type="project" value="InterPro"/>
</dbReference>
<dbReference type="GO" id="GO:0015074">
    <property type="term" value="P:DNA integration"/>
    <property type="evidence" value="ECO:0007669"/>
    <property type="project" value="InterPro"/>
</dbReference>
<gene>
    <name evidence="3" type="primary">NCL1_53147</name>
    <name evidence="3" type="ORF">TNCV_3536731</name>
</gene>
<dbReference type="Pfam" id="PF01498">
    <property type="entry name" value="HTH_Tnp_Tc3_2"/>
    <property type="match status" value="1"/>
</dbReference>
<dbReference type="EMBL" id="BMAU01021367">
    <property type="protein sequence ID" value="GFY23879.1"/>
    <property type="molecule type" value="Genomic_DNA"/>
</dbReference>
<dbReference type="GO" id="GO:0003677">
    <property type="term" value="F:DNA binding"/>
    <property type="evidence" value="ECO:0007669"/>
    <property type="project" value="InterPro"/>
</dbReference>
<dbReference type="AlphaFoldDB" id="A0A8X6VWR6"/>
<organism evidence="3 4">
    <name type="scientific">Trichonephila clavipes</name>
    <name type="common">Golden silk orbweaver</name>
    <name type="synonym">Nephila clavipes</name>
    <dbReference type="NCBI Taxonomy" id="2585209"/>
    <lineage>
        <taxon>Eukaryota</taxon>
        <taxon>Metazoa</taxon>
        <taxon>Ecdysozoa</taxon>
        <taxon>Arthropoda</taxon>
        <taxon>Chelicerata</taxon>
        <taxon>Arachnida</taxon>
        <taxon>Araneae</taxon>
        <taxon>Araneomorphae</taxon>
        <taxon>Entelegynae</taxon>
        <taxon>Araneoidea</taxon>
        <taxon>Nephilidae</taxon>
        <taxon>Trichonephila</taxon>
    </lineage>
</organism>
<name>A0A8X6VWR6_TRICX</name>
<evidence type="ECO:0000313" key="4">
    <source>
        <dbReference type="Proteomes" id="UP000887159"/>
    </source>
</evidence>
<proteinExistence type="predicted"/>
<keyword evidence="4" id="KW-1185">Reference proteome</keyword>
<comment type="caution">
    <text evidence="3">The sequence shown here is derived from an EMBL/GenBank/DDBJ whole genome shotgun (WGS) entry which is preliminary data.</text>
</comment>
<dbReference type="Proteomes" id="UP000887159">
    <property type="component" value="Unassembled WGS sequence"/>
</dbReference>
<feature type="region of interest" description="Disordered" evidence="1">
    <location>
        <begin position="1"/>
        <end position="21"/>
    </location>
</feature>
<evidence type="ECO:0000313" key="3">
    <source>
        <dbReference type="EMBL" id="GFY23879.1"/>
    </source>
</evidence>
<evidence type="ECO:0000259" key="2">
    <source>
        <dbReference type="Pfam" id="PF01498"/>
    </source>
</evidence>
<reference evidence="3" key="1">
    <citation type="submission" date="2020-08" db="EMBL/GenBank/DDBJ databases">
        <title>Multicomponent nature underlies the extraordinary mechanical properties of spider dragline silk.</title>
        <authorList>
            <person name="Kono N."/>
            <person name="Nakamura H."/>
            <person name="Mori M."/>
            <person name="Yoshida Y."/>
            <person name="Ohtoshi R."/>
            <person name="Malay A.D."/>
            <person name="Moran D.A.P."/>
            <person name="Tomita M."/>
            <person name="Numata K."/>
            <person name="Arakawa K."/>
        </authorList>
    </citation>
    <scope>NUCLEOTIDE SEQUENCE</scope>
</reference>
<evidence type="ECO:0000256" key="1">
    <source>
        <dbReference type="SAM" id="MobiDB-lite"/>
    </source>
</evidence>
<dbReference type="InterPro" id="IPR002492">
    <property type="entry name" value="Transposase_Tc1-like"/>
</dbReference>
<protein>
    <submittedName>
        <fullName evidence="3">HTH_Tnp_Tc3_2 domain-containing protein</fullName>
    </submittedName>
</protein>
<accession>A0A8X6VWR6</accession>